<dbReference type="Proteomes" id="UP000183487">
    <property type="component" value="Unassembled WGS sequence"/>
</dbReference>
<feature type="transmembrane region" description="Helical" evidence="7">
    <location>
        <begin position="187"/>
        <end position="212"/>
    </location>
</feature>
<evidence type="ECO:0000256" key="7">
    <source>
        <dbReference type="SAM" id="Phobius"/>
    </source>
</evidence>
<gene>
    <name evidence="8" type="ORF">SAMN05443245_4144</name>
</gene>
<dbReference type="GO" id="GO:0015204">
    <property type="term" value="F:urea transmembrane transporter activity"/>
    <property type="evidence" value="ECO:0007669"/>
    <property type="project" value="InterPro"/>
</dbReference>
<evidence type="ECO:0000256" key="2">
    <source>
        <dbReference type="ARBA" id="ARBA00005914"/>
    </source>
</evidence>
<dbReference type="InterPro" id="IPR004937">
    <property type="entry name" value="Urea_transporter"/>
</dbReference>
<comment type="subcellular location">
    <subcellularLocation>
        <location evidence="1">Cell membrane</location>
        <topology evidence="1">Multi-pass membrane protein</topology>
    </subcellularLocation>
</comment>
<evidence type="ECO:0000256" key="4">
    <source>
        <dbReference type="ARBA" id="ARBA00022692"/>
    </source>
</evidence>
<keyword evidence="3" id="KW-1003">Cell membrane</keyword>
<evidence type="ECO:0000256" key="6">
    <source>
        <dbReference type="ARBA" id="ARBA00023136"/>
    </source>
</evidence>
<evidence type="ECO:0000256" key="3">
    <source>
        <dbReference type="ARBA" id="ARBA00022475"/>
    </source>
</evidence>
<feature type="transmembrane region" description="Helical" evidence="7">
    <location>
        <begin position="42"/>
        <end position="61"/>
    </location>
</feature>
<feature type="transmembrane region" description="Helical" evidence="7">
    <location>
        <begin position="224"/>
        <end position="241"/>
    </location>
</feature>
<evidence type="ECO:0000313" key="8">
    <source>
        <dbReference type="EMBL" id="SDR27345.1"/>
    </source>
</evidence>
<protein>
    <submittedName>
        <fullName evidence="8">Urea transporter</fullName>
    </submittedName>
</protein>
<feature type="transmembrane region" description="Helical" evidence="7">
    <location>
        <begin position="261"/>
        <end position="282"/>
    </location>
</feature>
<dbReference type="Pfam" id="PF03253">
    <property type="entry name" value="UT"/>
    <property type="match status" value="1"/>
</dbReference>
<dbReference type="GO" id="GO:0005886">
    <property type="term" value="C:plasma membrane"/>
    <property type="evidence" value="ECO:0007669"/>
    <property type="project" value="UniProtKB-SubCell"/>
</dbReference>
<evidence type="ECO:0000313" key="9">
    <source>
        <dbReference type="Proteomes" id="UP000183487"/>
    </source>
</evidence>
<feature type="transmembrane region" description="Helical" evidence="7">
    <location>
        <begin position="148"/>
        <end position="167"/>
    </location>
</feature>
<dbReference type="PANTHER" id="PTHR10464">
    <property type="entry name" value="UREA TRANSPORTER"/>
    <property type="match status" value="1"/>
</dbReference>
<accession>A0A1H1HP77</accession>
<keyword evidence="5 7" id="KW-1133">Transmembrane helix</keyword>
<dbReference type="PANTHER" id="PTHR10464:SF4">
    <property type="entry name" value="UREA TRANSPORTER"/>
    <property type="match status" value="1"/>
</dbReference>
<sequence length="316" mass="32477">MHITRAHIIIDITSLHPSTVHAAATEAPSAALRTLLRSVGQIVLQANAFTGACLLAAWWLADPRLACAALMGAISANVSAILADTRDHPNRDDEIRAGLHGFNGALAGLAAFSFIADSGTAAAVTILAATGTAWLIKPMSRWLSVRGLGYFSSPCLLVTWFWLPMLANHATPASTLQPHAMVAGSALQWSSGLLAGFAQTGFASGALPGLLVLTGIAAASRRHAFAALIGAALASAAHLVLHASPSSFDAGLLGFNGALTALALIDYGGLSMIGGVILSVVLQATAARLGWPAMTAPFVIATWSVQWLGRRVAQPA</sequence>
<feature type="transmembrane region" description="Helical" evidence="7">
    <location>
        <begin position="289"/>
        <end position="309"/>
    </location>
</feature>
<keyword evidence="9" id="KW-1185">Reference proteome</keyword>
<dbReference type="AlphaFoldDB" id="A0A1H1HP77"/>
<feature type="transmembrane region" description="Helical" evidence="7">
    <location>
        <begin position="109"/>
        <end position="136"/>
    </location>
</feature>
<dbReference type="Gene3D" id="1.10.3430.10">
    <property type="entry name" value="Ammonium transporter AmtB like domains"/>
    <property type="match status" value="1"/>
</dbReference>
<name>A0A1H1HP77_9BURK</name>
<keyword evidence="4 7" id="KW-0812">Transmembrane</keyword>
<dbReference type="EMBL" id="FNKP01000002">
    <property type="protein sequence ID" value="SDR27345.1"/>
    <property type="molecule type" value="Genomic_DNA"/>
</dbReference>
<comment type="similarity">
    <text evidence="2">Belongs to the urea transporter family.</text>
</comment>
<evidence type="ECO:0000256" key="5">
    <source>
        <dbReference type="ARBA" id="ARBA00022989"/>
    </source>
</evidence>
<evidence type="ECO:0000256" key="1">
    <source>
        <dbReference type="ARBA" id="ARBA00004651"/>
    </source>
</evidence>
<proteinExistence type="inferred from homology"/>
<reference evidence="9" key="1">
    <citation type="submission" date="2016-10" db="EMBL/GenBank/DDBJ databases">
        <authorList>
            <person name="Varghese N."/>
        </authorList>
    </citation>
    <scope>NUCLEOTIDE SEQUENCE [LARGE SCALE GENOMIC DNA]</scope>
    <source>
        <strain evidence="9">GAS106B</strain>
    </source>
</reference>
<keyword evidence="6 7" id="KW-0472">Membrane</keyword>
<dbReference type="InterPro" id="IPR029020">
    <property type="entry name" value="Ammonium/urea_transptr"/>
</dbReference>
<organism evidence="8 9">
    <name type="scientific">Paraburkholderia fungorum</name>
    <dbReference type="NCBI Taxonomy" id="134537"/>
    <lineage>
        <taxon>Bacteria</taxon>
        <taxon>Pseudomonadati</taxon>
        <taxon>Pseudomonadota</taxon>
        <taxon>Betaproteobacteria</taxon>
        <taxon>Burkholderiales</taxon>
        <taxon>Burkholderiaceae</taxon>
        <taxon>Paraburkholderia</taxon>
    </lineage>
</organism>
<dbReference type="OrthoDB" id="9002779at2"/>